<dbReference type="InterPro" id="IPR032710">
    <property type="entry name" value="NTF2-like_dom_sf"/>
</dbReference>
<dbReference type="Pfam" id="PF12680">
    <property type="entry name" value="SnoaL_2"/>
    <property type="match status" value="1"/>
</dbReference>
<comment type="caution">
    <text evidence="2">The sequence shown here is derived from an EMBL/GenBank/DDBJ whole genome shotgun (WGS) entry which is preliminary data.</text>
</comment>
<dbReference type="Gene3D" id="3.10.450.50">
    <property type="match status" value="1"/>
</dbReference>
<dbReference type="Proteomes" id="UP001589844">
    <property type="component" value="Unassembled WGS sequence"/>
</dbReference>
<evidence type="ECO:0000259" key="1">
    <source>
        <dbReference type="Pfam" id="PF12680"/>
    </source>
</evidence>
<dbReference type="SUPFAM" id="SSF54427">
    <property type="entry name" value="NTF2-like"/>
    <property type="match status" value="1"/>
</dbReference>
<protein>
    <submittedName>
        <fullName evidence="2">Nuclear transport factor 2 family protein</fullName>
    </submittedName>
</protein>
<reference evidence="2 3" key="1">
    <citation type="submission" date="2024-09" db="EMBL/GenBank/DDBJ databases">
        <authorList>
            <person name="Sun Q."/>
            <person name="Mori K."/>
        </authorList>
    </citation>
    <scope>NUCLEOTIDE SEQUENCE [LARGE SCALE GENOMIC DNA]</scope>
    <source>
        <strain evidence="2 3">CCM 8677</strain>
    </source>
</reference>
<gene>
    <name evidence="2" type="ORF">ACFFJH_15645</name>
</gene>
<proteinExistence type="predicted"/>
<sequence length="158" mass="17930">MHPNAQLIQEFYQAFQRRDAIAMAACYADDIEFSDPVFPRLRGKQVGAMWHMLTSRAEDFSLSFDGVAADATRGRASWVATYRFSQTGRMVVNRIEANFEFRDGKICRHQDHFNLWKWCRQALGLAGWLFGAFPMVQNKIRGQAAAGLAKFTASQSSI</sequence>
<keyword evidence="3" id="KW-1185">Reference proteome</keyword>
<organism evidence="2 3">
    <name type="scientific">Undibacterium danionis</name>
    <dbReference type="NCBI Taxonomy" id="1812100"/>
    <lineage>
        <taxon>Bacteria</taxon>
        <taxon>Pseudomonadati</taxon>
        <taxon>Pseudomonadota</taxon>
        <taxon>Betaproteobacteria</taxon>
        <taxon>Burkholderiales</taxon>
        <taxon>Oxalobacteraceae</taxon>
        <taxon>Undibacterium</taxon>
    </lineage>
</organism>
<evidence type="ECO:0000313" key="2">
    <source>
        <dbReference type="EMBL" id="MFC0351253.1"/>
    </source>
</evidence>
<accession>A0ABV6IHE8</accession>
<evidence type="ECO:0000313" key="3">
    <source>
        <dbReference type="Proteomes" id="UP001589844"/>
    </source>
</evidence>
<name>A0ABV6IHE8_9BURK</name>
<dbReference type="EMBL" id="JBHLXJ010000016">
    <property type="protein sequence ID" value="MFC0351253.1"/>
    <property type="molecule type" value="Genomic_DNA"/>
</dbReference>
<feature type="domain" description="SnoaL-like" evidence="1">
    <location>
        <begin position="8"/>
        <end position="109"/>
    </location>
</feature>
<dbReference type="RefSeq" id="WP_390213866.1">
    <property type="nucleotide sequence ID" value="NZ_JBHLXJ010000016.1"/>
</dbReference>
<dbReference type="InterPro" id="IPR037401">
    <property type="entry name" value="SnoaL-like"/>
</dbReference>